<protein>
    <submittedName>
        <fullName evidence="2">Putative protease YdeA</fullName>
        <ecNumber evidence="2">3.2.-.-</ecNumber>
    </submittedName>
</protein>
<organism evidence="2 3">
    <name type="scientific">Desulfosporosinus acididurans</name>
    <dbReference type="NCBI Taxonomy" id="476652"/>
    <lineage>
        <taxon>Bacteria</taxon>
        <taxon>Bacillati</taxon>
        <taxon>Bacillota</taxon>
        <taxon>Clostridia</taxon>
        <taxon>Eubacteriales</taxon>
        <taxon>Desulfitobacteriaceae</taxon>
        <taxon>Desulfosporosinus</taxon>
    </lineage>
</organism>
<dbReference type="PATRIC" id="fig|476652.3.peg.4553"/>
<sequence>MKKIVLFVILDKYADWEAAYLSSLILSLGQGEYSVKTVSLTTDIIQSIGGFTVLPDYDIQSAPTDFEGLILIGGMSWRNEAAQQVKPLVQNALNNRKVLGGICDASAFLGTIGVLNNVNHTSNDLNDLKQWAGDAYTGEEKYIMQQAVRDNNIITANGTASLEFAKEVTIALGVASENRILEFYNFHKLGYYEAPMPSM</sequence>
<proteinExistence type="predicted"/>
<evidence type="ECO:0000259" key="1">
    <source>
        <dbReference type="Pfam" id="PF01965"/>
    </source>
</evidence>
<dbReference type="SUPFAM" id="SSF52317">
    <property type="entry name" value="Class I glutamine amidotransferase-like"/>
    <property type="match status" value="1"/>
</dbReference>
<dbReference type="RefSeq" id="WP_047812062.1">
    <property type="nucleotide sequence ID" value="NZ_LDZY01000026.1"/>
</dbReference>
<reference evidence="2 3" key="1">
    <citation type="submission" date="2015-06" db="EMBL/GenBank/DDBJ databases">
        <title>Draft genome of the moderately acidophilic sulfate reducer Candidatus Desulfosporosinus acididurans strain M1.</title>
        <authorList>
            <person name="Poehlein A."/>
            <person name="Petzsch P."/>
            <person name="Johnson B.D."/>
            <person name="Schloemann M."/>
            <person name="Daniel R."/>
            <person name="Muehling M."/>
        </authorList>
    </citation>
    <scope>NUCLEOTIDE SEQUENCE [LARGE SCALE GENOMIC DNA]</scope>
    <source>
        <strain evidence="2 3">M1</strain>
    </source>
</reference>
<evidence type="ECO:0000313" key="3">
    <source>
        <dbReference type="Proteomes" id="UP000036356"/>
    </source>
</evidence>
<keyword evidence="3" id="KW-1185">Reference proteome</keyword>
<dbReference type="Pfam" id="PF01965">
    <property type="entry name" value="DJ-1_PfpI"/>
    <property type="match status" value="1"/>
</dbReference>
<name>A0A0J1FJX1_9FIRM</name>
<evidence type="ECO:0000313" key="2">
    <source>
        <dbReference type="EMBL" id="KLU63769.1"/>
    </source>
</evidence>
<comment type="caution">
    <text evidence="2">The sequence shown here is derived from an EMBL/GenBank/DDBJ whole genome shotgun (WGS) entry which is preliminary data.</text>
</comment>
<dbReference type="EMBL" id="LDZY01000026">
    <property type="protein sequence ID" value="KLU63769.1"/>
    <property type="molecule type" value="Genomic_DNA"/>
</dbReference>
<keyword evidence="2" id="KW-0326">Glycosidase</keyword>
<dbReference type="InterPro" id="IPR050325">
    <property type="entry name" value="Prot/Nucl_acid_deglycase"/>
</dbReference>
<dbReference type="AlphaFoldDB" id="A0A0J1FJX1"/>
<dbReference type="EC" id="3.2.-.-" evidence="2"/>
<dbReference type="Gene3D" id="3.40.50.880">
    <property type="match status" value="1"/>
</dbReference>
<dbReference type="GO" id="GO:0008233">
    <property type="term" value="F:peptidase activity"/>
    <property type="evidence" value="ECO:0007669"/>
    <property type="project" value="UniProtKB-KW"/>
</dbReference>
<dbReference type="PANTHER" id="PTHR48094:SF19">
    <property type="entry name" value="DJ-1_PFPI DOMAIN-CONTAINING PROTEIN"/>
    <property type="match status" value="1"/>
</dbReference>
<dbReference type="GO" id="GO:0016798">
    <property type="term" value="F:hydrolase activity, acting on glycosyl bonds"/>
    <property type="evidence" value="ECO:0007669"/>
    <property type="project" value="UniProtKB-KW"/>
</dbReference>
<dbReference type="STRING" id="476652.DEAC_c42980"/>
<dbReference type="GO" id="GO:0006508">
    <property type="term" value="P:proteolysis"/>
    <property type="evidence" value="ECO:0007669"/>
    <property type="project" value="UniProtKB-KW"/>
</dbReference>
<dbReference type="Proteomes" id="UP000036356">
    <property type="component" value="Unassembled WGS sequence"/>
</dbReference>
<accession>A0A0J1FJX1</accession>
<dbReference type="GO" id="GO:0005737">
    <property type="term" value="C:cytoplasm"/>
    <property type="evidence" value="ECO:0007669"/>
    <property type="project" value="TreeGrafter"/>
</dbReference>
<feature type="domain" description="DJ-1/PfpI" evidence="1">
    <location>
        <begin position="5"/>
        <end position="168"/>
    </location>
</feature>
<dbReference type="PANTHER" id="PTHR48094">
    <property type="entry name" value="PROTEIN/NUCLEIC ACID DEGLYCASE DJ-1-RELATED"/>
    <property type="match status" value="1"/>
</dbReference>
<dbReference type="InterPro" id="IPR002818">
    <property type="entry name" value="DJ-1/PfpI"/>
</dbReference>
<keyword evidence="2" id="KW-0378">Hydrolase</keyword>
<gene>
    <name evidence="2" type="primary">ydeA_2</name>
    <name evidence="2" type="ORF">DEAC_c42980</name>
</gene>
<keyword evidence="2" id="KW-0645">Protease</keyword>
<dbReference type="InterPro" id="IPR029062">
    <property type="entry name" value="Class_I_gatase-like"/>
</dbReference>